<gene>
    <name evidence="9" type="primary">dcm</name>
    <name evidence="9" type="ORF">GPA21_11500</name>
</gene>
<keyword evidence="3 6" id="KW-0949">S-adenosyl-L-methionine</keyword>
<evidence type="ECO:0000256" key="8">
    <source>
        <dbReference type="RuleBase" id="RU000417"/>
    </source>
</evidence>
<dbReference type="InterPro" id="IPR050390">
    <property type="entry name" value="C5-Methyltransferase"/>
</dbReference>
<comment type="catalytic activity">
    <reaction evidence="5 8">
        <text>a 2'-deoxycytidine in DNA + S-adenosyl-L-methionine = a 5-methyl-2'-deoxycytidine in DNA + S-adenosyl-L-homocysteine + H(+)</text>
        <dbReference type="Rhea" id="RHEA:13681"/>
        <dbReference type="Rhea" id="RHEA-COMP:11369"/>
        <dbReference type="Rhea" id="RHEA-COMP:11370"/>
        <dbReference type="ChEBI" id="CHEBI:15378"/>
        <dbReference type="ChEBI" id="CHEBI:57856"/>
        <dbReference type="ChEBI" id="CHEBI:59789"/>
        <dbReference type="ChEBI" id="CHEBI:85452"/>
        <dbReference type="ChEBI" id="CHEBI:85454"/>
        <dbReference type="EC" id="2.1.1.37"/>
    </reaction>
</comment>
<dbReference type="InterPro" id="IPR001525">
    <property type="entry name" value="C5_MeTfrase"/>
</dbReference>
<dbReference type="Gene3D" id="3.90.120.10">
    <property type="entry name" value="DNA Methylase, subunit A, domain 2"/>
    <property type="match status" value="1"/>
</dbReference>
<evidence type="ECO:0000256" key="7">
    <source>
        <dbReference type="RuleBase" id="RU000416"/>
    </source>
</evidence>
<evidence type="ECO:0000256" key="4">
    <source>
        <dbReference type="ARBA" id="ARBA00022747"/>
    </source>
</evidence>
<dbReference type="PROSITE" id="PS51679">
    <property type="entry name" value="SAM_MT_C5"/>
    <property type="match status" value="1"/>
</dbReference>
<evidence type="ECO:0000256" key="1">
    <source>
        <dbReference type="ARBA" id="ARBA00022603"/>
    </source>
</evidence>
<dbReference type="GO" id="GO:0032259">
    <property type="term" value="P:methylation"/>
    <property type="evidence" value="ECO:0007669"/>
    <property type="project" value="UniProtKB-KW"/>
</dbReference>
<dbReference type="SUPFAM" id="SSF53335">
    <property type="entry name" value="S-adenosyl-L-methionine-dependent methyltransferases"/>
    <property type="match status" value="1"/>
</dbReference>
<dbReference type="GO" id="GO:0003886">
    <property type="term" value="F:DNA (cytosine-5-)-methyltransferase activity"/>
    <property type="evidence" value="ECO:0007669"/>
    <property type="project" value="UniProtKB-EC"/>
</dbReference>
<comment type="caution">
    <text evidence="9">The sequence shown here is derived from an EMBL/GenBank/DDBJ whole genome shotgun (WGS) entry which is preliminary data.</text>
</comment>
<proteinExistence type="inferred from homology"/>
<protein>
    <recommendedName>
        <fullName evidence="8">Cytosine-specific methyltransferase</fullName>
        <ecNumber evidence="8">2.1.1.37</ecNumber>
    </recommendedName>
</protein>
<dbReference type="InterPro" id="IPR018117">
    <property type="entry name" value="C5_DNA_meth_AS"/>
</dbReference>
<dbReference type="Gene3D" id="3.40.50.150">
    <property type="entry name" value="Vaccinia Virus protein VP39"/>
    <property type="match status" value="1"/>
</dbReference>
<evidence type="ECO:0000256" key="6">
    <source>
        <dbReference type="PROSITE-ProRule" id="PRU01016"/>
    </source>
</evidence>
<dbReference type="PROSITE" id="PS00094">
    <property type="entry name" value="C5_MTASE_1"/>
    <property type="match status" value="1"/>
</dbReference>
<evidence type="ECO:0000256" key="3">
    <source>
        <dbReference type="ARBA" id="ARBA00022691"/>
    </source>
</evidence>
<evidence type="ECO:0000313" key="10">
    <source>
        <dbReference type="Proteomes" id="UP000599523"/>
    </source>
</evidence>
<dbReference type="GO" id="GO:0044027">
    <property type="term" value="P:negative regulation of gene expression via chromosomal CpG island methylation"/>
    <property type="evidence" value="ECO:0007669"/>
    <property type="project" value="TreeGrafter"/>
</dbReference>
<keyword evidence="10" id="KW-1185">Reference proteome</keyword>
<feature type="active site" evidence="6">
    <location>
        <position position="87"/>
    </location>
</feature>
<keyword evidence="4" id="KW-0680">Restriction system</keyword>
<dbReference type="EMBL" id="WTVM01000063">
    <property type="protein sequence ID" value="NMG03595.1"/>
    <property type="molecule type" value="Genomic_DNA"/>
</dbReference>
<dbReference type="GO" id="GO:0003677">
    <property type="term" value="F:DNA binding"/>
    <property type="evidence" value="ECO:0007669"/>
    <property type="project" value="TreeGrafter"/>
</dbReference>
<dbReference type="InterPro" id="IPR029063">
    <property type="entry name" value="SAM-dependent_MTases_sf"/>
</dbReference>
<evidence type="ECO:0000256" key="2">
    <source>
        <dbReference type="ARBA" id="ARBA00022679"/>
    </source>
</evidence>
<dbReference type="NCBIfam" id="TIGR00675">
    <property type="entry name" value="dcm"/>
    <property type="match status" value="1"/>
</dbReference>
<sequence>MKKKSNMRMAIDLFSGCGGLTQGLRDAGFTVGAAVEIDALAAETYAANHPEVRLFNADIRDISASEIMDACGIATGELDLLAGCPPCQGFSRIRLNNKRERMDDPRNRLIDEVLRVVGEMRPKVVMLENVPNLSRYTRYLDFKRDLRKLGYEISDQILDVADFGVPQRRKRLVVLASRLGRISHIEPVKRRKTVRDTIGKLPDHILRNDHLHRLGEQRSERVRQLIKAIPKDGGSRTALSPGLVLKCHEKQDGFYDVYGRMRWDDVAPTITGGCINPSKGRFLHPTEDRAITLREAALLQSFPLGYVFSLRRGKYAAAEMIGNALPPLFSRMQAEAIKSHLAGQ</sequence>
<name>A0A972JA30_9RHOO</name>
<dbReference type="Proteomes" id="UP000599523">
    <property type="component" value="Unassembled WGS sequence"/>
</dbReference>
<reference evidence="9" key="1">
    <citation type="submission" date="2019-12" db="EMBL/GenBank/DDBJ databases">
        <title>Comparative genomics gives insights into the taxonomy of the Azoarcus-Aromatoleum group and reveals separate origins of nif in the plant-associated Azoarcus and non-plant-associated Aromatoleum sub-groups.</title>
        <authorList>
            <person name="Lafos M."/>
            <person name="Maluk M."/>
            <person name="Batista M."/>
            <person name="Junghare M."/>
            <person name="Carmona M."/>
            <person name="Faoro H."/>
            <person name="Cruz L.M."/>
            <person name="Battistoni F."/>
            <person name="De Souza E."/>
            <person name="Pedrosa F."/>
            <person name="Chen W.-M."/>
            <person name="Poole P.S."/>
            <person name="Dixon R.A."/>
            <person name="James E.K."/>
        </authorList>
    </citation>
    <scope>NUCLEOTIDE SEQUENCE</scope>
    <source>
        <strain evidence="9">NSC3</strain>
    </source>
</reference>
<dbReference type="GO" id="GO:0009307">
    <property type="term" value="P:DNA restriction-modification system"/>
    <property type="evidence" value="ECO:0007669"/>
    <property type="project" value="UniProtKB-KW"/>
</dbReference>
<dbReference type="EC" id="2.1.1.37" evidence="8"/>
<dbReference type="PANTHER" id="PTHR10629:SF52">
    <property type="entry name" value="DNA (CYTOSINE-5)-METHYLTRANSFERASE 1"/>
    <property type="match status" value="1"/>
</dbReference>
<dbReference type="PRINTS" id="PR00105">
    <property type="entry name" value="C5METTRFRASE"/>
</dbReference>
<dbReference type="PANTHER" id="PTHR10629">
    <property type="entry name" value="CYTOSINE-SPECIFIC METHYLTRANSFERASE"/>
    <property type="match status" value="1"/>
</dbReference>
<evidence type="ECO:0000313" key="9">
    <source>
        <dbReference type="EMBL" id="NMG03595.1"/>
    </source>
</evidence>
<dbReference type="RefSeq" id="WP_168988311.1">
    <property type="nucleotide sequence ID" value="NZ_CAWPHM010000290.1"/>
</dbReference>
<comment type="similarity">
    <text evidence="6 7">Belongs to the class I-like SAM-binding methyltransferase superfamily. C5-methyltransferase family.</text>
</comment>
<keyword evidence="2 6" id="KW-0808">Transferase</keyword>
<dbReference type="Pfam" id="PF00145">
    <property type="entry name" value="DNA_methylase"/>
    <property type="match status" value="1"/>
</dbReference>
<organism evidence="9 10">
    <name type="scientific">Azoarcus taiwanensis</name>
    <dbReference type="NCBI Taxonomy" id="666964"/>
    <lineage>
        <taxon>Bacteria</taxon>
        <taxon>Pseudomonadati</taxon>
        <taxon>Pseudomonadota</taxon>
        <taxon>Betaproteobacteria</taxon>
        <taxon>Rhodocyclales</taxon>
        <taxon>Zoogloeaceae</taxon>
        <taxon>Azoarcus</taxon>
    </lineage>
</organism>
<keyword evidence="1 6" id="KW-0489">Methyltransferase</keyword>
<evidence type="ECO:0000256" key="5">
    <source>
        <dbReference type="ARBA" id="ARBA00047422"/>
    </source>
</evidence>
<dbReference type="AlphaFoldDB" id="A0A972JA30"/>
<accession>A0A972JA30</accession>